<evidence type="ECO:0000313" key="2">
    <source>
        <dbReference type="Proteomes" id="UP000663981"/>
    </source>
</evidence>
<accession>A0ABS3NBC4</accession>
<dbReference type="RefSeq" id="WP_207982435.1">
    <property type="nucleotide sequence ID" value="NZ_JAGDEL010000043.1"/>
</dbReference>
<protein>
    <submittedName>
        <fullName evidence="1">Uncharacterized protein</fullName>
    </submittedName>
</protein>
<dbReference type="Proteomes" id="UP000663981">
    <property type="component" value="Unassembled WGS sequence"/>
</dbReference>
<organism evidence="1 2">
    <name type="scientific">Metabacillus bambusae</name>
    <dbReference type="NCBI Taxonomy" id="2795218"/>
    <lineage>
        <taxon>Bacteria</taxon>
        <taxon>Bacillati</taxon>
        <taxon>Bacillota</taxon>
        <taxon>Bacilli</taxon>
        <taxon>Bacillales</taxon>
        <taxon>Bacillaceae</taxon>
        <taxon>Metabacillus</taxon>
    </lineage>
</organism>
<reference evidence="1 2" key="1">
    <citation type="submission" date="2021-03" db="EMBL/GenBank/DDBJ databases">
        <title>Whole genome sequence of Metabacillus bambusae BG109.</title>
        <authorList>
            <person name="Jeong J.W."/>
        </authorList>
    </citation>
    <scope>NUCLEOTIDE SEQUENCE [LARGE SCALE GENOMIC DNA]</scope>
    <source>
        <strain evidence="1 2">BG109</strain>
    </source>
</reference>
<gene>
    <name evidence="1" type="ORF">I7822_28625</name>
</gene>
<name>A0ABS3NBC4_9BACI</name>
<proteinExistence type="predicted"/>
<evidence type="ECO:0000313" key="1">
    <source>
        <dbReference type="EMBL" id="MBO1515580.1"/>
    </source>
</evidence>
<sequence length="75" mass="8647">MNVTAAQIENMKHALGLPRSKKPYRNRFYTESDDKSWNDLVEKGLAGKRSGWEEDMSYFYVTEKGLDFLGVEAPE</sequence>
<dbReference type="EMBL" id="JAGDEL010000043">
    <property type="protein sequence ID" value="MBO1515580.1"/>
    <property type="molecule type" value="Genomic_DNA"/>
</dbReference>
<keyword evidence="2" id="KW-1185">Reference proteome</keyword>
<comment type="caution">
    <text evidence="1">The sequence shown here is derived from an EMBL/GenBank/DDBJ whole genome shotgun (WGS) entry which is preliminary data.</text>
</comment>